<organism evidence="1 2">
    <name type="scientific">Obba rivulosa</name>
    <dbReference type="NCBI Taxonomy" id="1052685"/>
    <lineage>
        <taxon>Eukaryota</taxon>
        <taxon>Fungi</taxon>
        <taxon>Dikarya</taxon>
        <taxon>Basidiomycota</taxon>
        <taxon>Agaricomycotina</taxon>
        <taxon>Agaricomycetes</taxon>
        <taxon>Polyporales</taxon>
        <taxon>Gelatoporiaceae</taxon>
        <taxon>Obba</taxon>
    </lineage>
</organism>
<dbReference type="OrthoDB" id="2777543at2759"/>
<dbReference type="AlphaFoldDB" id="A0A8E2DPK7"/>
<accession>A0A8E2DPK7</accession>
<dbReference type="EMBL" id="KV722355">
    <property type="protein sequence ID" value="OCH93404.1"/>
    <property type="molecule type" value="Genomic_DNA"/>
</dbReference>
<proteinExistence type="predicted"/>
<evidence type="ECO:0008006" key="3">
    <source>
        <dbReference type="Google" id="ProtNLM"/>
    </source>
</evidence>
<sequence length="562" mass="63100">MASQAPALTLARLLDPSSWALPELLGPYTEDARSLADKLEDFDSSLALLHRYRNAVRPIHRLSADVLYLIFHHLVEEYDSPLNVDFGSNAWNFVAHVCHRWRAVALSSPTLWTQISTRYPQAALTCLKRSGDAPFTFVIHRRIEGQLGLPSDVMSAVAQHISRLCRVYIPCIMLKNDQGEICEEVAPLLRLPTPMLHTLYVYKVYSTDEFSSLPTMFQAATPCLRTLVVCFMRPTLDSLAYANLQKLFIRGRKRDRLMLETSHLLKILQRCPQLEILKLFKAGLEASEDELPRIHLPSLRLVDVARSPAGAVIDFISHIEAPKCAMCLSISTEKCAGSNTYLFGVPDDCERQHALRHIKVLHMEFKSDYNSVRLTGATKSAPFEIYASAGDGLDDIPANGQYFLRSIARTFDLSSLEEFSISEAAYSHAFSGLTRSMWTETLEHMPMLQTLHIRSTSDAAFSRGILSALSTPIGLTGKLLCPKLEVLSIADDKHWSSLQCYTLAKDRAERGFPVKSLSLHLATYEHFEDVEDTDLPLLRNVIQSVELSLPNIKSPVFPTIVW</sequence>
<dbReference type="SUPFAM" id="SSF52047">
    <property type="entry name" value="RNI-like"/>
    <property type="match status" value="1"/>
</dbReference>
<dbReference type="PANTHER" id="PTHR38926">
    <property type="entry name" value="F-BOX DOMAIN CONTAINING PROTEIN, EXPRESSED"/>
    <property type="match status" value="1"/>
</dbReference>
<dbReference type="Proteomes" id="UP000250043">
    <property type="component" value="Unassembled WGS sequence"/>
</dbReference>
<reference evidence="1 2" key="1">
    <citation type="submission" date="2016-07" db="EMBL/GenBank/DDBJ databases">
        <title>Draft genome of the white-rot fungus Obba rivulosa 3A-2.</title>
        <authorList>
            <consortium name="DOE Joint Genome Institute"/>
            <person name="Miettinen O."/>
            <person name="Riley R."/>
            <person name="Acob R."/>
            <person name="Barry K."/>
            <person name="Cullen D."/>
            <person name="De Vries R."/>
            <person name="Hainaut M."/>
            <person name="Hatakka A."/>
            <person name="Henrissat B."/>
            <person name="Hilden K."/>
            <person name="Kuo R."/>
            <person name="Labutti K."/>
            <person name="Lipzen A."/>
            <person name="Makela M.R."/>
            <person name="Sandor L."/>
            <person name="Spatafora J.W."/>
            <person name="Grigoriev I.V."/>
            <person name="Hibbett D.S."/>
        </authorList>
    </citation>
    <scope>NUCLEOTIDE SEQUENCE [LARGE SCALE GENOMIC DNA]</scope>
    <source>
        <strain evidence="1 2">3A-2</strain>
    </source>
</reference>
<dbReference type="Gene3D" id="1.20.1280.50">
    <property type="match status" value="1"/>
</dbReference>
<evidence type="ECO:0000313" key="1">
    <source>
        <dbReference type="EMBL" id="OCH93404.1"/>
    </source>
</evidence>
<name>A0A8E2DPK7_9APHY</name>
<protein>
    <recommendedName>
        <fullName evidence="3">F-box domain-containing protein</fullName>
    </recommendedName>
</protein>
<evidence type="ECO:0000313" key="2">
    <source>
        <dbReference type="Proteomes" id="UP000250043"/>
    </source>
</evidence>
<keyword evidence="2" id="KW-1185">Reference proteome</keyword>
<dbReference type="PANTHER" id="PTHR38926:SF5">
    <property type="entry name" value="F-BOX AND LEUCINE-RICH REPEAT PROTEIN 6"/>
    <property type="match status" value="1"/>
</dbReference>
<gene>
    <name evidence="1" type="ORF">OBBRIDRAFT_749631</name>
</gene>